<dbReference type="GO" id="GO:0046872">
    <property type="term" value="F:metal ion binding"/>
    <property type="evidence" value="ECO:0007669"/>
    <property type="project" value="UniProtKB-KW"/>
</dbReference>
<dbReference type="SUPFAM" id="SSF49899">
    <property type="entry name" value="Concanavalin A-like lectins/glucanases"/>
    <property type="match status" value="2"/>
</dbReference>
<evidence type="ECO:0000256" key="5">
    <source>
        <dbReference type="ARBA" id="ARBA00023157"/>
    </source>
</evidence>
<evidence type="ECO:0000256" key="2">
    <source>
        <dbReference type="ARBA" id="ARBA00012485"/>
    </source>
</evidence>
<dbReference type="SMART" id="SM00159">
    <property type="entry name" value="PTX"/>
    <property type="match status" value="1"/>
</dbReference>
<evidence type="ECO:0000256" key="3">
    <source>
        <dbReference type="ARBA" id="ARBA00022723"/>
    </source>
</evidence>
<feature type="region of interest" description="Disordered" evidence="6">
    <location>
        <begin position="2293"/>
        <end position="2341"/>
    </location>
</feature>
<evidence type="ECO:0000259" key="9">
    <source>
        <dbReference type="PROSITE" id="PS51828"/>
    </source>
</evidence>
<accession>A0AAE0GHD3</accession>
<feature type="domain" description="MIB/HERC2" evidence="8">
    <location>
        <begin position="2333"/>
        <end position="2410"/>
    </location>
</feature>
<feature type="compositionally biased region" description="Pro residues" evidence="6">
    <location>
        <begin position="3707"/>
        <end position="3723"/>
    </location>
</feature>
<dbReference type="InterPro" id="IPR037252">
    <property type="entry name" value="Mib_Herc2_sf"/>
</dbReference>
<evidence type="ECO:0000259" key="7">
    <source>
        <dbReference type="PROSITE" id="PS51233"/>
    </source>
</evidence>
<feature type="domain" description="VWFD" evidence="7">
    <location>
        <begin position="1998"/>
        <end position="2210"/>
    </location>
</feature>
<dbReference type="EMBL" id="LGRX02005539">
    <property type="protein sequence ID" value="KAK3278260.1"/>
    <property type="molecule type" value="Genomic_DNA"/>
</dbReference>
<evidence type="ECO:0000256" key="4">
    <source>
        <dbReference type="ARBA" id="ARBA00022837"/>
    </source>
</evidence>
<dbReference type="InterPro" id="IPR001759">
    <property type="entry name" value="PTX_dom"/>
</dbReference>
<comment type="caution">
    <text evidence="10">The sequence shown here is derived from an EMBL/GenBank/DDBJ whole genome shotgun (WGS) entry which is preliminary data.</text>
</comment>
<organism evidence="10 11">
    <name type="scientific">Cymbomonas tetramitiformis</name>
    <dbReference type="NCBI Taxonomy" id="36881"/>
    <lineage>
        <taxon>Eukaryota</taxon>
        <taxon>Viridiplantae</taxon>
        <taxon>Chlorophyta</taxon>
        <taxon>Pyramimonadophyceae</taxon>
        <taxon>Pyramimonadales</taxon>
        <taxon>Pyramimonadaceae</taxon>
        <taxon>Cymbomonas</taxon>
    </lineage>
</organism>
<keyword evidence="4" id="KW-0106">Calcium</keyword>
<dbReference type="InterPro" id="IPR013320">
    <property type="entry name" value="ConA-like_dom_sf"/>
</dbReference>
<dbReference type="CDD" id="cd03143">
    <property type="entry name" value="A4_beta-galactosidase_middle_domain"/>
    <property type="match status" value="1"/>
</dbReference>
<dbReference type="Pfam" id="PF00354">
    <property type="entry name" value="Pentaxin"/>
    <property type="match status" value="1"/>
</dbReference>
<dbReference type="PROSITE" id="PS51233">
    <property type="entry name" value="VWFD"/>
    <property type="match status" value="2"/>
</dbReference>
<feature type="region of interest" description="Disordered" evidence="6">
    <location>
        <begin position="2473"/>
        <end position="2492"/>
    </location>
</feature>
<keyword evidence="5" id="KW-1015">Disulfide bond</keyword>
<feature type="region of interest" description="Disordered" evidence="6">
    <location>
        <begin position="3452"/>
        <end position="3477"/>
    </location>
</feature>
<keyword evidence="11" id="KW-1185">Reference proteome</keyword>
<feature type="compositionally biased region" description="Low complexity" evidence="6">
    <location>
        <begin position="2293"/>
        <end position="2333"/>
    </location>
</feature>
<dbReference type="GO" id="GO:0016567">
    <property type="term" value="P:protein ubiquitination"/>
    <property type="evidence" value="ECO:0007669"/>
    <property type="project" value="InterPro"/>
</dbReference>
<dbReference type="PANTHER" id="PTHR13361:SF1">
    <property type="entry name" value="WW DOMAIN-BINDING PROTEIN 11"/>
    <property type="match status" value="1"/>
</dbReference>
<feature type="region of interest" description="Disordered" evidence="6">
    <location>
        <begin position="3202"/>
        <end position="3232"/>
    </location>
</feature>
<dbReference type="SMART" id="SM00607">
    <property type="entry name" value="FTP"/>
    <property type="match status" value="1"/>
</dbReference>
<reference evidence="10 11" key="1">
    <citation type="journal article" date="2015" name="Genome Biol. Evol.">
        <title>Comparative Genomics of a Bacterivorous Green Alga Reveals Evolutionary Causalities and Consequences of Phago-Mixotrophic Mode of Nutrition.</title>
        <authorList>
            <person name="Burns J.A."/>
            <person name="Paasch A."/>
            <person name="Narechania A."/>
            <person name="Kim E."/>
        </authorList>
    </citation>
    <scope>NUCLEOTIDE SEQUENCE [LARGE SCALE GENOMIC DNA]</scope>
    <source>
        <strain evidence="10 11">PLY_AMNH</strain>
    </source>
</reference>
<evidence type="ECO:0000313" key="10">
    <source>
        <dbReference type="EMBL" id="KAK3278260.1"/>
    </source>
</evidence>
<dbReference type="Pfam" id="PF22633">
    <property type="entry name" value="F5_F8_type_C_2"/>
    <property type="match status" value="1"/>
</dbReference>
<proteinExistence type="predicted"/>
<dbReference type="GO" id="GO:0005681">
    <property type="term" value="C:spliceosomal complex"/>
    <property type="evidence" value="ECO:0007669"/>
    <property type="project" value="TreeGrafter"/>
</dbReference>
<protein>
    <recommendedName>
        <fullName evidence="2">HECT-type E3 ubiquitin transferase</fullName>
        <ecNumber evidence="2">2.3.2.26</ecNumber>
    </recommendedName>
</protein>
<feature type="domain" description="VWFD" evidence="7">
    <location>
        <begin position="1412"/>
        <end position="1624"/>
    </location>
</feature>
<dbReference type="GO" id="GO:0061630">
    <property type="term" value="F:ubiquitin protein ligase activity"/>
    <property type="evidence" value="ECO:0007669"/>
    <property type="project" value="UniProtKB-EC"/>
</dbReference>
<dbReference type="PROSITE" id="PS51416">
    <property type="entry name" value="MIB_HERC2"/>
    <property type="match status" value="2"/>
</dbReference>
<feature type="compositionally biased region" description="Low complexity" evidence="6">
    <location>
        <begin position="350"/>
        <end position="375"/>
    </location>
</feature>
<dbReference type="Gene3D" id="2.60.120.260">
    <property type="entry name" value="Galactose-binding domain-like"/>
    <property type="match status" value="1"/>
</dbReference>
<feature type="region of interest" description="Disordered" evidence="6">
    <location>
        <begin position="3706"/>
        <end position="3738"/>
    </location>
</feature>
<feature type="compositionally biased region" description="Low complexity" evidence="6">
    <location>
        <begin position="1707"/>
        <end position="1747"/>
    </location>
</feature>
<dbReference type="InterPro" id="IPR001846">
    <property type="entry name" value="VWF_type-D"/>
</dbReference>
<dbReference type="Pfam" id="PF06701">
    <property type="entry name" value="MIB_HERC2"/>
    <property type="match status" value="2"/>
</dbReference>
<feature type="region of interest" description="Disordered" evidence="6">
    <location>
        <begin position="905"/>
        <end position="928"/>
    </location>
</feature>
<dbReference type="Gene3D" id="2.30.30.40">
    <property type="entry name" value="SH3 Domains"/>
    <property type="match status" value="2"/>
</dbReference>
<dbReference type="PROSITE" id="PS51828">
    <property type="entry name" value="PTX_2"/>
    <property type="match status" value="1"/>
</dbReference>
<sequence>MIGSDTSNHEQHISCPSAPHSAPIPAEHVHCDTMNPAPTQQFHTAFPLQHTSLTFIPCSTRGYAVCAQHSAQLPDPPSGAARTLSLSDDHSAVIDIGASFTFFGQTYTSLHVGSNGYLTFGSGDTDYSESLSDHFSQPRISALFDDLNPSVHGAVHYEVLDSSQVENARLVVTWNGVAEHGTSNTNTFQVAMYLATGWIRVSWGDVAVIDTVVGLSAGATPASFQETDFRAAATCGVRYQPHACADSTTFTFTLPREALLSDQQVYGCSDLPRLLAALSTNEWYGLTGLMDMEGPSSHGDIVRCESVEMTSGGIISRELQGAMLAACPRTCGVCVQNNEAATLSASPTIAPTVSPTTETPTTTAPSSAPTGTPTSGSQHVVQCFAASGASLLAEYLTNQYMFSDGTSGTCISDGGHDMYDCGNQINVVSSAGTSSTQLPYRQSTTLGSSGNGDIEYTTYKASGMWLAVFHSASGSLAEYFTSGNNGADGGGLQASGYLGVHGGYHGWYKKVYNARDPSINEIIITKDGTWTQSIGRSTDDGMHRLRSSESEGVSEIFYLMWAGSSGYNYDTSTLTQVMQRFVDSCLARGSPRTDPPTAPAAVQVYMDTSVVDPYEAGNMVHDLAQAGWSANAGNLVTFTGTGVEDWAAALRDSTVIVVPEQEVGSLYDVMSSETRAAVQSFVRRGGHLVIGHAGFAGGSHYGNENEASALPEARPRGTVVRMVNSLFGLALVAGGCSSWGTYRQTDHFHHESATWPTTVPDLSNTLTVRASSLPASADALYVDAASGTCTAAYTLPYGRGRVYGVGYDWYGPASTRVEWAALLAAIVSAGTSASGHARPGSGYGVREPHPPADDVAADFYGINLSGGTSSSEDEPNTSGHDELGYAFYGLNDANFLLHTATAPSVLEDDNSTPSPTAPGPPPPAPPAPALLSLEFHSSSHTMYSAGLASVARAMSGCSWISVDSFGWGLPFVDYSAPGGGDEFTLFYVHSRSLLVPIIHNRDAGYITVGLSPGRWYYGCLTWEAAARTWQVYLDGVRLSSGTTSVGAGLDINAGGCVSLGAEQSSPCGSVGHYLTGRVYETNIWGRVLAAEEMQPSCAPPVGGLLVSWAQLLANSTRHGTVSETGRVPSGGTGCPAAPTAAPSLPVTASPTGAPTTAAPLISPTSSPTVMDAASSAVGVWTVATGLVMQCFASSGASTLARLLSNQYSFSHGTSGTCISDGGHDMYDCGNQINVVSSAGASSTRLPYRQSTTLRSSGNGDIEYTTYKASGVWLAVFHSASGSLAEYYTSGNNGADGGGSQASGYLGEYEGYHGWYKQVYNARDPSINEIIITTDGTWTQSIGSSTNDGTHRLRSSGRGGVSEIFYLMWAGSGGYSYSTSTMRQVMQACIQGCASSLTAAPTTLTPTMEPPPPYCRSTGDPHFRTFSGRRFDFHGLGDYTLLDLTGGAHPMQLHACQQDAAPRWTGAAANTMLAIRLEGPNATTILVRPQHPAPGVNITASPVALEDLSGGVSVTEAVVGSGRWATTRTLITLPSGLEVAVQSWGSSRGGITKLFLSVYAQLPRVGAAREGGAFQGEGLCGPVEYDGMWYDTRDDLAYDSAALFARSKVAHNASLFRAGGVNLCTGNSYFEPLTPLQVEERLNETGTSRVLVEAQCAGVCADKVEECVMDAALTRDVAGVVNESLAACGMGTEMDGERCMEAGTCSMAPTASPTTSAPTTLTPSTSHPTTAAPSSTPTTSSPSEVPTPCRVTGDNVQSGLRVVRGEGWSWGNQDGGRGNEGTILVVSSSCTGGSWWRVRWSNGHTNSYRIGCSGAFDLLYPSCSPMATVAPTAQVPAGTGWIKMISKGSVYGSYDSGAAAFDSAFAINQIFKRVCTDCISTHRLIYYRRFTSMPTSFSMYAYAYYNWMSTNNVLGHDFGLYSTFSDAMADRNRWAFCNYDDAGIGFPRDCGPYEKQTYQWNSRDLSNGRRRSSWAFYVYTATITRSPTTFTPTMEPPPPYCRSTGDPHFRTFSGRRFDFHGLGDYALLNLNGGAQPMQLHACQQDAAPRWTGAAANTMLAIRLEGPNATTILVRPQHPAPGVNITASPVALEDLSGGVSVTEAVVGSGRWATTRTLITMPSGLEVAVQSWGSSRGGITKLFLSVYVQLPRVGAAREGGAFQGEGLCGPVEYDNRWYDTRDDLAYDSAALFARWKVAHNASLFRAGGVNLCTGNSYFEPLTPLQVEERLNETGTSRVLVEAQCAGVCADKVEECVMDAALTRDVAGVVNESLAACGMGTEMDGERCMEAGTCSMAPTASPTTSAPTTLTPSTSHPTTAAPSSTPTTSSPSEVPTPCRVTGDNVQSGLRVVRGEGWSWGNQDGGRGNEGTILVVSSSCTGGSWWRVRWSNGHTNSYRIGPTTFTPTMEPPPPYCRSTGDPHFRTFSGRRFDFHGLGDYALLNLNGGAQPMQLHACQQDAAPRWTGAAASTMAASAGFELPPSSSRPQHPAPGVNITASPVALEDLSASQRRQGGEARAVKARWSTTVREVSARDQVESDQDAALTRDVAGVVNESLAACGMGTEMDGERCMEAGTCSMAPTASPTSAAPTTAPFTLPPRTSTPSQAPPPPIRVNFQDADTQTPSGWLKDYGLPYGDRGGGYTYGWSCDLTRSGRNRQSRSHGPLDNTFIILDRYSECADTRWEIALANTAYDVTITYFDPSYGVSTSGCRLEGRSAALVPSASMSLSVRQITCPDGSPRCTFTLRAVRVTDGRLTFSGEWASGSASRCIDGDRTTSLSCQAGTSLCHAASNVTNPFLQLDLGDNKNVTRIRIYNRQDCCQEQLGRHEVWVGLAAEGPTHGYNTRCYSSTAAADAAIVDMACPAGPLEGRYVYLRLPGSGRTLHLLEVEVFLLEVDDCPPPPPCPSPPPVLPCEIAALGHAQRFTTNFDLQRTSLTFVPCGSAGYTLCVQSSPAALPDPPSGAARTLSLSDDSSLALNIGASFTFFGQAYTSLHVGSNGYITFGSGDSDYSESLSNHFRKPRISALYDDLNPSVHGTVQYEVLDGSQEGARLVVTWHGVAEYGTRNTNTFQVALFLATGWIRVSWGDVAWLQLQHRQWHHCPLDHIQPLLLTYSAPPDLPLGTYRASVSVHGATSEPVAGLPAGLLARLHIVPAECGLPAIPPPPDHAAATLPPPSFARSPPFASVPITPAVTSVTFEEFSDSNCESESFDRASSSSGEQGCNTHRGAQLPTSGRMDWSGESQGVEFTARVSFQESPDLQPAEVRALLHTENGTALAVVPDDTCHGLELVVRGSVSLTDPWHFPNTTVSLAVGHHSPPATATYEHRPVGELHAMNTLSTGYGDCTHQEEVLVVAVFSQEVVGLNASSFDVSAGAMVSDVGRVAGTTAYYHVVIRFDQGFYGGVQIGLRDGAVMDVDGRRSLPTQPLTLHRYDQLPLSLQATYRVNHNQFPTQVLSVLEDPSPPPPPLQPEAPPPPPPTQPSCFQWLSAGFNTSGPYQLQSMRAGTTGSRPAFCEQEVAGGGWELLSVVQSSSASSSGLFGAAWCIDPRVQYCLGHVEDPRGDSEVLAVMPDAELLVQSLDSRTVWAVFTNFSAIPGSHGLLIDYATLRRRVPASGSCHYGTTYGACNTGQQHDRDLVLTTWNGWTPPAHQHLYTYTRYGGWWVNTAEQNNCARLLSVYYWHSHNFANCPAQHSPRRVALFVRSKTLGTALPTPPSYPSGPSASPSPPIDGEAPGNTPPMTSDLMRHFEYSHAGSWRAVREGDLGTGSVSECAAMCWYNAPCVAFSRSHDTGQCEIFHDVAGAAATTEANSAAYRRVSEITTTSPTFPMGNAVTVPEGCLNPFVGTWNDMESYSFYSGSDIHIAAPSPAQGAFVVGPPALCCITPQDVTLINCTYSPSGIEYSAVATLEACFVACSRAPGCKQAVYNLGAGGRCYPMNTASEVDHDGIGGRNDWFVSVHCNSDTTDMPTATVSPSTFVPSTSPTIQPLVAADLHYGASSTAYLMVNPWSWPSGDWTLECWVYPFISTESRYWLGYATEAHSHANTFVLRHNFPATEQWQHVALVWHAASRGFGLFVDGAEAPDMAHSLNADYVNGGSLVIGQEQDSVGGRFDQNQARREGGGVIAGGADVGIWQASHILVGQIFVVESARTQVEVLNDGASACPFPRVRLYAGWLLKEFSGTDVSGNGRNMTISSGVAPAVGRNAACGAAFGGTPACQHRILKKNNMHSFQSATRLSFPRSALSFT</sequence>
<gene>
    <name evidence="10" type="ORF">CYMTET_13789</name>
</gene>
<name>A0AAE0GHD3_9CHLO</name>
<dbReference type="InterPro" id="IPR006585">
    <property type="entry name" value="FTP1"/>
</dbReference>
<dbReference type="InterPro" id="IPR010606">
    <property type="entry name" value="Mib_Herc2"/>
</dbReference>
<dbReference type="Pfam" id="PF13385">
    <property type="entry name" value="Laminin_G_3"/>
    <property type="match status" value="1"/>
</dbReference>
<feature type="compositionally biased region" description="Pro residues" evidence="6">
    <location>
        <begin position="3456"/>
        <end position="3475"/>
    </location>
</feature>
<feature type="region of interest" description="Disordered" evidence="6">
    <location>
        <begin position="1707"/>
        <end position="1755"/>
    </location>
</feature>
<dbReference type="SUPFAM" id="SSF52317">
    <property type="entry name" value="Class I glutamine amidotransferase-like"/>
    <property type="match status" value="1"/>
</dbReference>
<evidence type="ECO:0000256" key="1">
    <source>
        <dbReference type="ARBA" id="ARBA00000885"/>
    </source>
</evidence>
<keyword evidence="3" id="KW-0479">Metal-binding</keyword>
<dbReference type="Proteomes" id="UP001190700">
    <property type="component" value="Unassembled WGS sequence"/>
</dbReference>
<dbReference type="PANTHER" id="PTHR13361">
    <property type="entry name" value="WW DOMAIN-BINDING PROTEIN 11"/>
    <property type="match status" value="1"/>
</dbReference>
<dbReference type="InterPro" id="IPR008979">
    <property type="entry name" value="Galactose-bd-like_sf"/>
</dbReference>
<feature type="domain" description="Pentraxin (PTX)" evidence="9">
    <location>
        <begin position="926"/>
        <end position="1127"/>
    </location>
</feature>
<feature type="region of interest" description="Disordered" evidence="6">
    <location>
        <begin position="348"/>
        <end position="375"/>
    </location>
</feature>
<dbReference type="SUPFAM" id="SSF49785">
    <property type="entry name" value="Galactose-binding domain-like"/>
    <property type="match status" value="2"/>
</dbReference>
<dbReference type="InterPro" id="IPR029062">
    <property type="entry name" value="Class_I_gatase-like"/>
</dbReference>
<dbReference type="SUPFAM" id="SSF159034">
    <property type="entry name" value="Mib/herc2 domain-like"/>
    <property type="match status" value="2"/>
</dbReference>
<dbReference type="Gene3D" id="2.60.120.200">
    <property type="match status" value="2"/>
</dbReference>
<evidence type="ECO:0000256" key="6">
    <source>
        <dbReference type="SAM" id="MobiDB-lite"/>
    </source>
</evidence>
<comment type="catalytic activity">
    <reaction evidence="1">
        <text>S-ubiquitinyl-[E2 ubiquitin-conjugating enzyme]-L-cysteine + [acceptor protein]-L-lysine = [E2 ubiquitin-conjugating enzyme]-L-cysteine + N(6)-ubiquitinyl-[acceptor protein]-L-lysine.</text>
        <dbReference type="EC" id="2.3.2.26"/>
    </reaction>
</comment>
<evidence type="ECO:0000313" key="11">
    <source>
        <dbReference type="Proteomes" id="UP001190700"/>
    </source>
</evidence>
<feature type="domain" description="MIB/HERC2" evidence="8">
    <location>
        <begin position="1747"/>
        <end position="1823"/>
    </location>
</feature>
<evidence type="ECO:0000259" key="8">
    <source>
        <dbReference type="PROSITE" id="PS51416"/>
    </source>
</evidence>
<feature type="compositionally biased region" description="Pro residues" evidence="6">
    <location>
        <begin position="915"/>
        <end position="928"/>
    </location>
</feature>
<dbReference type="EC" id="2.3.2.26" evidence="2"/>